<proteinExistence type="predicted"/>
<keyword evidence="3" id="KW-1185">Reference proteome</keyword>
<evidence type="ECO:0000313" key="2">
    <source>
        <dbReference type="EMBL" id="KAJ7731213.1"/>
    </source>
</evidence>
<feature type="compositionally biased region" description="Low complexity" evidence="1">
    <location>
        <begin position="166"/>
        <end position="176"/>
    </location>
</feature>
<protein>
    <submittedName>
        <fullName evidence="2">Uncharacterized protein</fullName>
    </submittedName>
</protein>
<accession>A0AAD7I020</accession>
<sequence>MYLHDLDKKMTCYPHSHAQVILPPFSFFMQQRALASNFLFVNSEDQKHVHLSTSSYLHPSSLPAAYVRHLSSRLPTSTGPPDFHLLPMVFCAQCGTPGEGRFCTECGARLADSGAAITSTTRAASPPQYGDSAGGSLGGYVPMSAATPAAQHGRAAFSGGMSAGTTSVGGTTSPGGTSAGGVTGVGATPPPTRSNVRGISGSPIVPATTGGSSIVASATSAGFVNSPVVHAPPQESPTALFGSQGYRLDAFFHIAREIFVALDQSTQPFGTQMMEASKIRRFRELGGKSIPPYYETHVLPMYCGCHLLALRATNIEFICRRPDNRRAVRRLQRTVVGGLEHLPRAQDPLFAG</sequence>
<dbReference type="AlphaFoldDB" id="A0AAD7I020"/>
<name>A0AAD7I020_9AGAR</name>
<gene>
    <name evidence="2" type="ORF">B0H16DRAFT_204164</name>
</gene>
<reference evidence="2" key="1">
    <citation type="submission" date="2023-03" db="EMBL/GenBank/DDBJ databases">
        <title>Massive genome expansion in bonnet fungi (Mycena s.s.) driven by repeated elements and novel gene families across ecological guilds.</title>
        <authorList>
            <consortium name="Lawrence Berkeley National Laboratory"/>
            <person name="Harder C.B."/>
            <person name="Miyauchi S."/>
            <person name="Viragh M."/>
            <person name="Kuo A."/>
            <person name="Thoen E."/>
            <person name="Andreopoulos B."/>
            <person name="Lu D."/>
            <person name="Skrede I."/>
            <person name="Drula E."/>
            <person name="Henrissat B."/>
            <person name="Morin E."/>
            <person name="Kohler A."/>
            <person name="Barry K."/>
            <person name="LaButti K."/>
            <person name="Morin E."/>
            <person name="Salamov A."/>
            <person name="Lipzen A."/>
            <person name="Mereny Z."/>
            <person name="Hegedus B."/>
            <person name="Baldrian P."/>
            <person name="Stursova M."/>
            <person name="Weitz H."/>
            <person name="Taylor A."/>
            <person name="Grigoriev I.V."/>
            <person name="Nagy L.G."/>
            <person name="Martin F."/>
            <person name="Kauserud H."/>
        </authorList>
    </citation>
    <scope>NUCLEOTIDE SEQUENCE</scope>
    <source>
        <strain evidence="2">CBHHK182m</strain>
    </source>
</reference>
<evidence type="ECO:0000313" key="3">
    <source>
        <dbReference type="Proteomes" id="UP001215598"/>
    </source>
</evidence>
<evidence type="ECO:0000256" key="1">
    <source>
        <dbReference type="SAM" id="MobiDB-lite"/>
    </source>
</evidence>
<dbReference type="Proteomes" id="UP001215598">
    <property type="component" value="Unassembled WGS sequence"/>
</dbReference>
<dbReference type="EMBL" id="JARKIB010000154">
    <property type="protein sequence ID" value="KAJ7731213.1"/>
    <property type="molecule type" value="Genomic_DNA"/>
</dbReference>
<organism evidence="2 3">
    <name type="scientific">Mycena metata</name>
    <dbReference type="NCBI Taxonomy" id="1033252"/>
    <lineage>
        <taxon>Eukaryota</taxon>
        <taxon>Fungi</taxon>
        <taxon>Dikarya</taxon>
        <taxon>Basidiomycota</taxon>
        <taxon>Agaricomycotina</taxon>
        <taxon>Agaricomycetes</taxon>
        <taxon>Agaricomycetidae</taxon>
        <taxon>Agaricales</taxon>
        <taxon>Marasmiineae</taxon>
        <taxon>Mycenaceae</taxon>
        <taxon>Mycena</taxon>
    </lineage>
</organism>
<feature type="region of interest" description="Disordered" evidence="1">
    <location>
        <begin position="166"/>
        <end position="199"/>
    </location>
</feature>
<comment type="caution">
    <text evidence="2">The sequence shown here is derived from an EMBL/GenBank/DDBJ whole genome shotgun (WGS) entry which is preliminary data.</text>
</comment>